<dbReference type="EMBL" id="NSKE01000016">
    <property type="protein sequence ID" value="PAU92656.1"/>
    <property type="molecule type" value="Genomic_DNA"/>
</dbReference>
<evidence type="ECO:0000313" key="2">
    <source>
        <dbReference type="EMBL" id="PAU92656.1"/>
    </source>
</evidence>
<feature type="domain" description="SpoVT-AbrB" evidence="1">
    <location>
        <begin position="6"/>
        <end position="51"/>
    </location>
</feature>
<dbReference type="Gene3D" id="2.10.260.10">
    <property type="match status" value="1"/>
</dbReference>
<reference evidence="2 3" key="1">
    <citation type="submission" date="2017-08" db="EMBL/GenBank/DDBJ databases">
        <title>Aliifodinibius alkalisoli sp. nov., isolated from saline alkaline soil.</title>
        <authorList>
            <person name="Liu D."/>
            <person name="Zhang G."/>
        </authorList>
    </citation>
    <scope>NUCLEOTIDE SEQUENCE [LARGE SCALE GENOMIC DNA]</scope>
    <source>
        <strain evidence="2 3">WN023</strain>
    </source>
</reference>
<gene>
    <name evidence="2" type="ORF">CK503_15595</name>
</gene>
<accession>A0A2A2G4E8</accession>
<evidence type="ECO:0000313" key="3">
    <source>
        <dbReference type="Proteomes" id="UP000218831"/>
    </source>
</evidence>
<dbReference type="SUPFAM" id="SSF89447">
    <property type="entry name" value="AbrB/MazE/MraZ-like"/>
    <property type="match status" value="1"/>
</dbReference>
<evidence type="ECO:0000259" key="1">
    <source>
        <dbReference type="SMART" id="SM00966"/>
    </source>
</evidence>
<sequence>MIKKLQKIGNSRGVLLEKALLKLLKVEDDDQVEIIPQDEGLLIKKVDAKSAYQEVSKKHRKSLDKLGE</sequence>
<proteinExistence type="predicted"/>
<dbReference type="InterPro" id="IPR037914">
    <property type="entry name" value="SpoVT-AbrB_sf"/>
</dbReference>
<dbReference type="OrthoDB" id="1525207at2"/>
<organism evidence="2 3">
    <name type="scientific">Fodinibius salipaludis</name>
    <dbReference type="NCBI Taxonomy" id="2032627"/>
    <lineage>
        <taxon>Bacteria</taxon>
        <taxon>Pseudomonadati</taxon>
        <taxon>Balneolota</taxon>
        <taxon>Balneolia</taxon>
        <taxon>Balneolales</taxon>
        <taxon>Balneolaceae</taxon>
        <taxon>Fodinibius</taxon>
    </lineage>
</organism>
<protein>
    <submittedName>
        <fullName evidence="2">MazE family transcriptional regulator</fullName>
    </submittedName>
</protein>
<dbReference type="InterPro" id="IPR007159">
    <property type="entry name" value="SpoVT-AbrB_dom"/>
</dbReference>
<dbReference type="GO" id="GO:0003677">
    <property type="term" value="F:DNA binding"/>
    <property type="evidence" value="ECO:0007669"/>
    <property type="project" value="InterPro"/>
</dbReference>
<name>A0A2A2G4E8_9BACT</name>
<dbReference type="SMART" id="SM00966">
    <property type="entry name" value="SpoVT_AbrB"/>
    <property type="match status" value="1"/>
</dbReference>
<dbReference type="RefSeq" id="WP_095607765.1">
    <property type="nucleotide sequence ID" value="NZ_NSKE01000016.1"/>
</dbReference>
<keyword evidence="3" id="KW-1185">Reference proteome</keyword>
<comment type="caution">
    <text evidence="2">The sequence shown here is derived from an EMBL/GenBank/DDBJ whole genome shotgun (WGS) entry which is preliminary data.</text>
</comment>
<dbReference type="Proteomes" id="UP000218831">
    <property type="component" value="Unassembled WGS sequence"/>
</dbReference>
<dbReference type="AlphaFoldDB" id="A0A2A2G4E8"/>